<reference evidence="2" key="1">
    <citation type="submission" date="2019-12" db="EMBL/GenBank/DDBJ databases">
        <title>Whole-genome sequence of tobacco pathogen Ralstonia pseudosolanacearum strain RS, originating from Yunnan province of China.</title>
        <authorList>
            <person name="Lu C.-H."/>
        </authorList>
    </citation>
    <scope>NUCLEOTIDE SEQUENCE [LARGE SCALE GENOMIC DNA]</scope>
    <source>
        <strain evidence="2">RS</strain>
        <plasmid evidence="2">pRS</plasmid>
    </source>
</reference>
<dbReference type="RefSeq" id="WP_143012794.1">
    <property type="nucleotide sequence ID" value="NZ_CP046675.1"/>
</dbReference>
<gene>
    <name evidence="1" type="ORF">GO999_22795</name>
</gene>
<name>A0ABX8A0M9_9RALS</name>
<dbReference type="Proteomes" id="UP000680989">
    <property type="component" value="Plasmid pRS"/>
</dbReference>
<protein>
    <submittedName>
        <fullName evidence="1">Uncharacterized protein</fullName>
    </submittedName>
</protein>
<evidence type="ECO:0000313" key="2">
    <source>
        <dbReference type="Proteomes" id="UP000680989"/>
    </source>
</evidence>
<proteinExistence type="predicted"/>
<accession>A0ABX8A0M9</accession>
<dbReference type="EMBL" id="CP046675">
    <property type="protein sequence ID" value="QUP61312.1"/>
    <property type="molecule type" value="Genomic_DNA"/>
</dbReference>
<keyword evidence="1" id="KW-0614">Plasmid</keyword>
<sequence length="82" mass="9001">MTTSNKNPLPDTVIAPIIESAQMDHANEFAAGLRHRIKIGLPRNQGFPLPQAERPAHAIPPSFAGLFHWPGRRNIAVDAKTQ</sequence>
<keyword evidence="2" id="KW-1185">Reference proteome</keyword>
<organism evidence="1 2">
    <name type="scientific">Ralstonia nicotianae</name>
    <dbReference type="NCBI Taxonomy" id="3037696"/>
    <lineage>
        <taxon>Bacteria</taxon>
        <taxon>Pseudomonadati</taxon>
        <taxon>Pseudomonadota</taxon>
        <taxon>Betaproteobacteria</taxon>
        <taxon>Burkholderiales</taxon>
        <taxon>Burkholderiaceae</taxon>
        <taxon>Ralstonia</taxon>
        <taxon>Ralstonia solanacearum species complex</taxon>
    </lineage>
</organism>
<evidence type="ECO:0000313" key="1">
    <source>
        <dbReference type="EMBL" id="QUP61312.1"/>
    </source>
</evidence>
<geneLocation type="plasmid" evidence="1 2">
    <name>pRS</name>
</geneLocation>